<organism evidence="1 2">
    <name type="scientific">Sphaeramia orbicularis</name>
    <name type="common">orbiculate cardinalfish</name>
    <dbReference type="NCBI Taxonomy" id="375764"/>
    <lineage>
        <taxon>Eukaryota</taxon>
        <taxon>Metazoa</taxon>
        <taxon>Chordata</taxon>
        <taxon>Craniata</taxon>
        <taxon>Vertebrata</taxon>
        <taxon>Euteleostomi</taxon>
        <taxon>Actinopterygii</taxon>
        <taxon>Neopterygii</taxon>
        <taxon>Teleostei</taxon>
        <taxon>Neoteleostei</taxon>
        <taxon>Acanthomorphata</taxon>
        <taxon>Gobiaria</taxon>
        <taxon>Kurtiformes</taxon>
        <taxon>Apogonoidei</taxon>
        <taxon>Apogonidae</taxon>
        <taxon>Apogoninae</taxon>
        <taxon>Sphaeramia</taxon>
    </lineage>
</organism>
<reference evidence="1" key="1">
    <citation type="submission" date="2019-06" db="EMBL/GenBank/DDBJ databases">
        <authorList>
            <consortium name="Wellcome Sanger Institute Data Sharing"/>
        </authorList>
    </citation>
    <scope>NUCLEOTIDE SEQUENCE [LARGE SCALE GENOMIC DNA]</scope>
</reference>
<accession>A0A672YKE2</accession>
<evidence type="ECO:0000313" key="2">
    <source>
        <dbReference type="Proteomes" id="UP000472271"/>
    </source>
</evidence>
<evidence type="ECO:0000313" key="1">
    <source>
        <dbReference type="Ensembl" id="ENSSORP00005004977.1"/>
    </source>
</evidence>
<reference evidence="1" key="2">
    <citation type="submission" date="2025-08" db="UniProtKB">
        <authorList>
            <consortium name="Ensembl"/>
        </authorList>
    </citation>
    <scope>IDENTIFICATION</scope>
</reference>
<dbReference type="Ensembl" id="ENSSORT00005005117.1">
    <property type="protein sequence ID" value="ENSSORP00005004977.1"/>
    <property type="gene ID" value="ENSSORG00005002985.1"/>
</dbReference>
<sequence>EIDTLVSVFLLYTLLRFRQRGDSQVAELVASVLVQTLEEPNIPPPSKYTGNPDTCRNFCTQLQLIFDSQPRRFANESAKVAYIASLLEGPPLSLFNAAYEQRSPITQSASSLMAELKRIFDHPIRGAPSQQLPSEA</sequence>
<reference evidence="1" key="3">
    <citation type="submission" date="2025-09" db="UniProtKB">
        <authorList>
            <consortium name="Ensembl"/>
        </authorList>
    </citation>
    <scope>IDENTIFICATION</scope>
</reference>
<dbReference type="AlphaFoldDB" id="A0A672YKE2"/>
<proteinExistence type="predicted"/>
<dbReference type="Proteomes" id="UP000472271">
    <property type="component" value="Chromosome 6"/>
</dbReference>
<protein>
    <recommendedName>
        <fullName evidence="3">DUF4939 domain-containing protein</fullName>
    </recommendedName>
</protein>
<name>A0A672YKE2_9TELE</name>
<dbReference type="InParanoid" id="A0A672YKE2"/>
<evidence type="ECO:0008006" key="3">
    <source>
        <dbReference type="Google" id="ProtNLM"/>
    </source>
</evidence>
<keyword evidence="2" id="KW-1185">Reference proteome</keyword>